<dbReference type="InterPro" id="IPR051045">
    <property type="entry name" value="TonB-dependent_transducer"/>
</dbReference>
<evidence type="ECO:0000256" key="2">
    <source>
        <dbReference type="ARBA" id="ARBA00006555"/>
    </source>
</evidence>
<dbReference type="EMBL" id="JXTP01000035">
    <property type="protein sequence ID" value="KIU28115.1"/>
    <property type="molecule type" value="Genomic_DNA"/>
</dbReference>
<evidence type="ECO:0000256" key="4">
    <source>
        <dbReference type="ARBA" id="ARBA00022475"/>
    </source>
</evidence>
<dbReference type="PROSITE" id="PS52015">
    <property type="entry name" value="TONB_CTD"/>
    <property type="match status" value="1"/>
</dbReference>
<keyword evidence="5" id="KW-0997">Cell inner membrane</keyword>
<evidence type="ECO:0000256" key="6">
    <source>
        <dbReference type="ARBA" id="ARBA00022692"/>
    </source>
</evidence>
<dbReference type="PANTHER" id="PTHR33446:SF2">
    <property type="entry name" value="PROTEIN TONB"/>
    <property type="match status" value="1"/>
</dbReference>
<evidence type="ECO:0000313" key="12">
    <source>
        <dbReference type="Proteomes" id="UP000033203"/>
    </source>
</evidence>
<dbReference type="GO" id="GO:0098797">
    <property type="term" value="C:plasma membrane protein complex"/>
    <property type="evidence" value="ECO:0007669"/>
    <property type="project" value="TreeGrafter"/>
</dbReference>
<dbReference type="PATRIC" id="fig|1549858.7.peg.1625"/>
<organism evidence="11 12">
    <name type="scientific">Sphingomonas melonis</name>
    <dbReference type="NCBI Taxonomy" id="152682"/>
    <lineage>
        <taxon>Bacteria</taxon>
        <taxon>Pseudomonadati</taxon>
        <taxon>Pseudomonadota</taxon>
        <taxon>Alphaproteobacteria</taxon>
        <taxon>Sphingomonadales</taxon>
        <taxon>Sphingomonadaceae</taxon>
        <taxon>Sphingomonas</taxon>
    </lineage>
</organism>
<keyword evidence="8" id="KW-1133">Transmembrane helix</keyword>
<name>A0A0D1M7K1_9SPHN</name>
<feature type="domain" description="TonB C-terminal" evidence="10">
    <location>
        <begin position="169"/>
        <end position="257"/>
    </location>
</feature>
<dbReference type="AlphaFoldDB" id="A0A0D1M7K1"/>
<keyword evidence="3" id="KW-0813">Transport</keyword>
<evidence type="ECO:0000256" key="7">
    <source>
        <dbReference type="ARBA" id="ARBA00022927"/>
    </source>
</evidence>
<dbReference type="NCBIfam" id="TIGR01352">
    <property type="entry name" value="tonB_Cterm"/>
    <property type="match status" value="1"/>
</dbReference>
<sequence length="257" mass="27082">MMIGLVALALQAAAPSGGSIDAAGKWGVDYSPEQCIINRQFGSGPVKSFLAVDANPMTGTGYLVLLIPGVATKGTFGTATMTVAPGGATLRPIWFARRSKDARAAIEIWVGQDGWAAITAGDTLTIKGPFASPVSVPVKGIDKAIAAAKTCGRTLLQSWGADPDAMIDTSGPKSPGDWITNLDYPPEALRNGESGTVKILLTIDPKGRPRDCKVVVSSRSPSLDATTCRIMMKRATFEPSSKETRYVFNPVAWRVSQ</sequence>
<keyword evidence="6" id="KW-0812">Transmembrane</keyword>
<reference evidence="11 12" key="1">
    <citation type="submission" date="2015-01" db="EMBL/GenBank/DDBJ databases">
        <title>Genome of Sphingomonas taxi strain 30a.</title>
        <authorList>
            <person name="Eevers N."/>
            <person name="Van Hamme J."/>
            <person name="Bottos E."/>
            <person name="Weyens N."/>
            <person name="Vangronsveld J."/>
        </authorList>
    </citation>
    <scope>NUCLEOTIDE SEQUENCE [LARGE SCALE GENOMIC DNA]</scope>
    <source>
        <strain evidence="11 12">30a</strain>
    </source>
</reference>
<dbReference type="Pfam" id="PF03544">
    <property type="entry name" value="TonB_C"/>
    <property type="match status" value="1"/>
</dbReference>
<dbReference type="InterPro" id="IPR006260">
    <property type="entry name" value="TonB/TolA_C"/>
</dbReference>
<evidence type="ECO:0000313" key="11">
    <source>
        <dbReference type="EMBL" id="KIU28115.1"/>
    </source>
</evidence>
<dbReference type="Proteomes" id="UP000033203">
    <property type="component" value="Unassembled WGS sequence"/>
</dbReference>
<dbReference type="GO" id="GO:0031992">
    <property type="term" value="F:energy transducer activity"/>
    <property type="evidence" value="ECO:0007669"/>
    <property type="project" value="TreeGrafter"/>
</dbReference>
<evidence type="ECO:0000259" key="10">
    <source>
        <dbReference type="PROSITE" id="PS52015"/>
    </source>
</evidence>
<dbReference type="InterPro" id="IPR037682">
    <property type="entry name" value="TonB_C"/>
</dbReference>
<comment type="subcellular location">
    <subcellularLocation>
        <location evidence="1">Cell inner membrane</location>
        <topology evidence="1">Single-pass membrane protein</topology>
        <orientation evidence="1">Periplasmic side</orientation>
    </subcellularLocation>
</comment>
<proteinExistence type="inferred from homology"/>
<gene>
    <name evidence="11" type="ORF">SR41_08820</name>
</gene>
<comment type="similarity">
    <text evidence="2">Belongs to the TonB family.</text>
</comment>
<dbReference type="SUPFAM" id="SSF74653">
    <property type="entry name" value="TolA/TonB C-terminal domain"/>
    <property type="match status" value="1"/>
</dbReference>
<keyword evidence="9" id="KW-0472">Membrane</keyword>
<evidence type="ECO:0000256" key="1">
    <source>
        <dbReference type="ARBA" id="ARBA00004383"/>
    </source>
</evidence>
<accession>A0A0D1M7K1</accession>
<evidence type="ECO:0000256" key="9">
    <source>
        <dbReference type="ARBA" id="ARBA00023136"/>
    </source>
</evidence>
<protein>
    <recommendedName>
        <fullName evidence="10">TonB C-terminal domain-containing protein</fullName>
    </recommendedName>
</protein>
<comment type="caution">
    <text evidence="11">The sequence shown here is derived from an EMBL/GenBank/DDBJ whole genome shotgun (WGS) entry which is preliminary data.</text>
</comment>
<evidence type="ECO:0000256" key="3">
    <source>
        <dbReference type="ARBA" id="ARBA00022448"/>
    </source>
</evidence>
<keyword evidence="7" id="KW-0653">Protein transport</keyword>
<dbReference type="PANTHER" id="PTHR33446">
    <property type="entry name" value="PROTEIN TONB-RELATED"/>
    <property type="match status" value="1"/>
</dbReference>
<evidence type="ECO:0000256" key="8">
    <source>
        <dbReference type="ARBA" id="ARBA00022989"/>
    </source>
</evidence>
<keyword evidence="4" id="KW-1003">Cell membrane</keyword>
<dbReference type="GO" id="GO:0055085">
    <property type="term" value="P:transmembrane transport"/>
    <property type="evidence" value="ECO:0007669"/>
    <property type="project" value="InterPro"/>
</dbReference>
<dbReference type="GO" id="GO:0015031">
    <property type="term" value="P:protein transport"/>
    <property type="evidence" value="ECO:0007669"/>
    <property type="project" value="UniProtKB-KW"/>
</dbReference>
<evidence type="ECO:0000256" key="5">
    <source>
        <dbReference type="ARBA" id="ARBA00022519"/>
    </source>
</evidence>
<dbReference type="Gene3D" id="3.30.1150.10">
    <property type="match status" value="1"/>
</dbReference>